<keyword evidence="2" id="KW-1185">Reference proteome</keyword>
<accession>A0A1S9ZUV3</accession>
<dbReference type="EMBL" id="MUXU01000083">
    <property type="protein sequence ID" value="OOR87163.1"/>
    <property type="molecule type" value="Genomic_DNA"/>
</dbReference>
<dbReference type="AlphaFoldDB" id="A0A1S9ZUV3"/>
<dbReference type="Proteomes" id="UP000190435">
    <property type="component" value="Unassembled WGS sequence"/>
</dbReference>
<gene>
    <name evidence="1" type="ORF">B0181_10945</name>
</gene>
<proteinExistence type="predicted"/>
<comment type="caution">
    <text evidence="1">The sequence shown here is derived from an EMBL/GenBank/DDBJ whole genome shotgun (WGS) entry which is preliminary data.</text>
</comment>
<reference evidence="1 2" key="1">
    <citation type="submission" date="2017-02" db="EMBL/GenBank/DDBJ databases">
        <title>Draft genome sequence of Moraxella caviae CCUG 355 type strain.</title>
        <authorList>
            <person name="Engstrom-Jakobsson H."/>
            <person name="Salva-Serra F."/>
            <person name="Thorell K."/>
            <person name="Gonzales-Siles L."/>
            <person name="Karlsson R."/>
            <person name="Boulund F."/>
            <person name="Engstrand L."/>
            <person name="Moore E."/>
        </authorList>
    </citation>
    <scope>NUCLEOTIDE SEQUENCE [LARGE SCALE GENOMIC DNA]</scope>
    <source>
        <strain evidence="1 2">CCUG 355</strain>
    </source>
</reference>
<feature type="non-terminal residue" evidence="1">
    <location>
        <position position="103"/>
    </location>
</feature>
<name>A0A1S9ZUV3_9GAMM</name>
<sequence>MICQNKNFTTSQAHQMRFSLSSFAKNTNQLLPILPKILLKKVSWRHFNDGLWYDSLWRFYKSTRAALPINLTEKSCAPVILRQSLCYNACNAPKNCEKTCAKL</sequence>
<organism evidence="1 2">
    <name type="scientific">Moraxella caviae</name>
    <dbReference type="NCBI Taxonomy" id="34060"/>
    <lineage>
        <taxon>Bacteria</taxon>
        <taxon>Pseudomonadati</taxon>
        <taxon>Pseudomonadota</taxon>
        <taxon>Gammaproteobacteria</taxon>
        <taxon>Moraxellales</taxon>
        <taxon>Moraxellaceae</taxon>
        <taxon>Moraxella</taxon>
    </lineage>
</organism>
<evidence type="ECO:0000313" key="1">
    <source>
        <dbReference type="EMBL" id="OOR87163.1"/>
    </source>
</evidence>
<protein>
    <submittedName>
        <fullName evidence="1">Uncharacterized protein</fullName>
    </submittedName>
</protein>
<evidence type="ECO:0000313" key="2">
    <source>
        <dbReference type="Proteomes" id="UP000190435"/>
    </source>
</evidence>